<accession>A0A834L0Y1</accession>
<reference evidence="1" key="1">
    <citation type="journal article" name="BMC Genomics">
        <title>Long-read sequencing and de novo genome assembly of marine medaka (Oryzias melastigma).</title>
        <authorList>
            <person name="Liang P."/>
            <person name="Saqib H.S.A."/>
            <person name="Ni X."/>
            <person name="Shen Y."/>
        </authorList>
    </citation>
    <scope>NUCLEOTIDE SEQUENCE</scope>
    <source>
        <strain evidence="1">Bigg-433</strain>
    </source>
</reference>
<sequence>MEGKSVLFLFFFQPFFFHLCVFLHLGDVFVTNITASPASAATPRKRTDEEEERTSRWTVNAKKTPFTVRESKRTFTQQRLKHKADICLFFIVRVLFCVRGVILKKNQQLKCVDVARTISAASLVNVTTKKKKKINIIYLFFGFCSGASLLMKNCADQIVKKTFLFALEVGGMPQNSHLRENPPSSFPKGTETLHLVTKRGEG</sequence>
<dbReference type="AlphaFoldDB" id="A0A834L0Y1"/>
<gene>
    <name evidence="1" type="ORF">FQA47_023503</name>
</gene>
<proteinExistence type="predicted"/>
<organism evidence="1 2">
    <name type="scientific">Oryzias melastigma</name>
    <name type="common">Marine medaka</name>
    <dbReference type="NCBI Taxonomy" id="30732"/>
    <lineage>
        <taxon>Eukaryota</taxon>
        <taxon>Metazoa</taxon>
        <taxon>Chordata</taxon>
        <taxon>Craniata</taxon>
        <taxon>Vertebrata</taxon>
        <taxon>Euteleostomi</taxon>
        <taxon>Actinopterygii</taxon>
        <taxon>Neopterygii</taxon>
        <taxon>Teleostei</taxon>
        <taxon>Neoteleostei</taxon>
        <taxon>Acanthomorphata</taxon>
        <taxon>Ovalentaria</taxon>
        <taxon>Atherinomorphae</taxon>
        <taxon>Beloniformes</taxon>
        <taxon>Adrianichthyidae</taxon>
        <taxon>Oryziinae</taxon>
        <taxon>Oryzias</taxon>
    </lineage>
</organism>
<evidence type="ECO:0000313" key="1">
    <source>
        <dbReference type="EMBL" id="KAF6737771.1"/>
    </source>
</evidence>
<dbReference type="EMBL" id="WKFB01000044">
    <property type="protein sequence ID" value="KAF6737771.1"/>
    <property type="molecule type" value="Genomic_DNA"/>
</dbReference>
<evidence type="ECO:0000313" key="2">
    <source>
        <dbReference type="Proteomes" id="UP000646548"/>
    </source>
</evidence>
<dbReference type="Proteomes" id="UP000646548">
    <property type="component" value="Unassembled WGS sequence"/>
</dbReference>
<name>A0A834L0Y1_ORYME</name>
<protein>
    <submittedName>
        <fullName evidence="1">Uncharacterized protein</fullName>
    </submittedName>
</protein>
<comment type="caution">
    <text evidence="1">The sequence shown here is derived from an EMBL/GenBank/DDBJ whole genome shotgun (WGS) entry which is preliminary data.</text>
</comment>